<protein>
    <submittedName>
        <fullName evidence="1">Uncharacterized protein</fullName>
    </submittedName>
</protein>
<proteinExistence type="predicted"/>
<dbReference type="Proteomes" id="UP000829720">
    <property type="component" value="Unassembled WGS sequence"/>
</dbReference>
<dbReference type="AlphaFoldDB" id="A0A8T3D9R4"/>
<keyword evidence="2" id="KW-1185">Reference proteome</keyword>
<gene>
    <name evidence="1" type="ORF">AGOR_G00139640</name>
</gene>
<accession>A0A8T3D9R4</accession>
<reference evidence="1" key="1">
    <citation type="submission" date="2021-01" db="EMBL/GenBank/DDBJ databases">
        <authorList>
            <person name="Zahm M."/>
            <person name="Roques C."/>
            <person name="Cabau C."/>
            <person name="Klopp C."/>
            <person name="Donnadieu C."/>
            <person name="Jouanno E."/>
            <person name="Lampietro C."/>
            <person name="Louis A."/>
            <person name="Herpin A."/>
            <person name="Echchiki A."/>
            <person name="Berthelot C."/>
            <person name="Parey E."/>
            <person name="Roest-Crollius H."/>
            <person name="Braasch I."/>
            <person name="Postlethwait J."/>
            <person name="Bobe J."/>
            <person name="Montfort J."/>
            <person name="Bouchez O."/>
            <person name="Begum T."/>
            <person name="Mejri S."/>
            <person name="Adams A."/>
            <person name="Chen W.-J."/>
            <person name="Guiguen Y."/>
        </authorList>
    </citation>
    <scope>NUCLEOTIDE SEQUENCE</scope>
    <source>
        <tissue evidence="1">Blood</tissue>
    </source>
</reference>
<dbReference type="EMBL" id="JAERUA010000012">
    <property type="protein sequence ID" value="KAI1893026.1"/>
    <property type="molecule type" value="Genomic_DNA"/>
</dbReference>
<evidence type="ECO:0000313" key="2">
    <source>
        <dbReference type="Proteomes" id="UP000829720"/>
    </source>
</evidence>
<name>A0A8T3D9R4_9TELE</name>
<comment type="caution">
    <text evidence="1">The sequence shown here is derived from an EMBL/GenBank/DDBJ whole genome shotgun (WGS) entry which is preliminary data.</text>
</comment>
<dbReference type="OrthoDB" id="10409464at2759"/>
<sequence length="105" mass="11284">MRVRDEMGFPCPLLVSSPSLCIVHRVPWEAGTCGLSPATSIQRLYLSITLPLAASLSHRPPLPTTPPPAPPATVLLYASLPHVCDSTYDAHVRTTDITKISQIIG</sequence>
<evidence type="ECO:0000313" key="1">
    <source>
        <dbReference type="EMBL" id="KAI1893026.1"/>
    </source>
</evidence>
<organism evidence="1 2">
    <name type="scientific">Albula goreensis</name>
    <dbReference type="NCBI Taxonomy" id="1534307"/>
    <lineage>
        <taxon>Eukaryota</taxon>
        <taxon>Metazoa</taxon>
        <taxon>Chordata</taxon>
        <taxon>Craniata</taxon>
        <taxon>Vertebrata</taxon>
        <taxon>Euteleostomi</taxon>
        <taxon>Actinopterygii</taxon>
        <taxon>Neopterygii</taxon>
        <taxon>Teleostei</taxon>
        <taxon>Albuliformes</taxon>
        <taxon>Albulidae</taxon>
        <taxon>Albula</taxon>
    </lineage>
</organism>